<gene>
    <name evidence="2" type="ORF">K8G79_02845</name>
</gene>
<dbReference type="NCBIfam" id="NF041216">
    <property type="entry name" value="CU044_2847_fam"/>
    <property type="match status" value="1"/>
</dbReference>
<dbReference type="Proteomes" id="UP001197609">
    <property type="component" value="Unassembled WGS sequence"/>
</dbReference>
<dbReference type="AlphaFoldDB" id="A0AAJ1EI17"/>
<dbReference type="Pfam" id="PF19493">
    <property type="entry name" value="Trypco1"/>
    <property type="match status" value="1"/>
</dbReference>
<evidence type="ECO:0000259" key="1">
    <source>
        <dbReference type="Pfam" id="PF19493"/>
    </source>
</evidence>
<organism evidence="2 3">
    <name type="scientific">Candidatus Methylomirabilis tolerans</name>
    <dbReference type="NCBI Taxonomy" id="3123416"/>
    <lineage>
        <taxon>Bacteria</taxon>
        <taxon>Candidatus Methylomirabilota</taxon>
        <taxon>Candidatus Methylomirabilia</taxon>
        <taxon>Candidatus Methylomirabilales</taxon>
        <taxon>Candidatus Methylomirabilaceae</taxon>
        <taxon>Candidatus Methylomirabilis</taxon>
    </lineage>
</organism>
<dbReference type="EMBL" id="JAIOIU010000032">
    <property type="protein sequence ID" value="MBZ0159073.1"/>
    <property type="molecule type" value="Genomic_DNA"/>
</dbReference>
<sequence length="114" mass="12430">MSRYVQFDLPDGSTVVIESDEPDGGVVKAGLGEVAERARETFEQAVENARDAALVIVDKVRGLYEAPDEIEVTFGLKASGELNTLVVAKTGIEASYSVRLTWRQESPEMEQPSL</sequence>
<feature type="domain" description="Trypsin-co-occurring" evidence="1">
    <location>
        <begin position="7"/>
        <end position="104"/>
    </location>
</feature>
<comment type="caution">
    <text evidence="2">The sequence shown here is derived from an EMBL/GenBank/DDBJ whole genome shotgun (WGS) entry which is preliminary data.</text>
</comment>
<accession>A0AAJ1EI17</accession>
<dbReference type="InterPro" id="IPR045794">
    <property type="entry name" value="Trypco1"/>
</dbReference>
<name>A0AAJ1EI17_9BACT</name>
<proteinExistence type="predicted"/>
<reference evidence="2 3" key="1">
    <citation type="journal article" date="2021" name="bioRxiv">
        <title>Unraveling nitrogen, sulfur and carbon metabolic pathways and microbial community transcriptional responses to substrate deprivation and toxicity stresses in a bioreactor mimicking anoxic brackish coastal sediment conditions.</title>
        <authorList>
            <person name="Martins P.D."/>
            <person name="Echeveste M.J."/>
            <person name="Arshad A."/>
            <person name="Kurth J."/>
            <person name="Ouboter H."/>
            <person name="Jetten M.S.M."/>
            <person name="Welte C.U."/>
        </authorList>
    </citation>
    <scope>NUCLEOTIDE SEQUENCE [LARGE SCALE GENOMIC DNA]</scope>
    <source>
        <strain evidence="2">MAG_38</strain>
    </source>
</reference>
<protein>
    <recommendedName>
        <fullName evidence="1">Trypsin-co-occurring domain-containing protein</fullName>
    </recommendedName>
</protein>
<evidence type="ECO:0000313" key="2">
    <source>
        <dbReference type="EMBL" id="MBZ0159073.1"/>
    </source>
</evidence>
<evidence type="ECO:0000313" key="3">
    <source>
        <dbReference type="Proteomes" id="UP001197609"/>
    </source>
</evidence>